<evidence type="ECO:0000313" key="1">
    <source>
        <dbReference type="EMBL" id="PRD53036.1"/>
    </source>
</evidence>
<keyword evidence="2" id="KW-1185">Reference proteome</keyword>
<protein>
    <submittedName>
        <fullName evidence="1">Uncharacterized protein</fullName>
    </submittedName>
</protein>
<dbReference type="EMBL" id="PVBT01000003">
    <property type="protein sequence ID" value="PRD53036.1"/>
    <property type="molecule type" value="Genomic_DNA"/>
</dbReference>
<name>A0A2S9JIV7_9HYPH</name>
<dbReference type="Proteomes" id="UP000238563">
    <property type="component" value="Unassembled WGS sequence"/>
</dbReference>
<dbReference type="AlphaFoldDB" id="A0A2S9JIV7"/>
<accession>A0A2S9JIV7</accession>
<proteinExistence type="predicted"/>
<comment type="caution">
    <text evidence="1">The sequence shown here is derived from an EMBL/GenBank/DDBJ whole genome shotgun (WGS) entry which is preliminary data.</text>
</comment>
<gene>
    <name evidence="1" type="ORF">C5750_11525</name>
</gene>
<reference evidence="1 2" key="1">
    <citation type="submission" date="2018-02" db="EMBL/GenBank/DDBJ databases">
        <title>The draft genome of Phyllobacterium myrsinacearum DSM5892.</title>
        <authorList>
            <person name="Li L."/>
            <person name="Liu L."/>
            <person name="Zhang X."/>
            <person name="Wang T."/>
        </authorList>
    </citation>
    <scope>NUCLEOTIDE SEQUENCE [LARGE SCALE GENOMIC DNA]</scope>
    <source>
        <strain evidence="1 2">DSM 5892</strain>
    </source>
</reference>
<evidence type="ECO:0000313" key="2">
    <source>
        <dbReference type="Proteomes" id="UP000238563"/>
    </source>
</evidence>
<organism evidence="1 2">
    <name type="scientific">Phyllobacterium myrsinacearum</name>
    <dbReference type="NCBI Taxonomy" id="28101"/>
    <lineage>
        <taxon>Bacteria</taxon>
        <taxon>Pseudomonadati</taxon>
        <taxon>Pseudomonadota</taxon>
        <taxon>Alphaproteobacteria</taxon>
        <taxon>Hyphomicrobiales</taxon>
        <taxon>Phyllobacteriaceae</taxon>
        <taxon>Phyllobacterium</taxon>
    </lineage>
</organism>
<sequence>MYKAFFSDLGILTTLIDAPKPKNKEYTFAKRIVLDCLVDVKKYPHIQIGYDSQSQRITKFRLEFVPVDLQPTGMEELHIVLGGWIEDGWEYVRNHGQITRLDIAMDFPNLYMESFLLLPAQGISSRTWSFDGRLQTVTLGKKSGNQTLIYDRGEKRKSKGQPFLGKVGVRVERRITKLGNSPVSKIASFKNPFATITLLEKIPPLPPVEATSKPAKEHWQLFCDSVRVRQLTNALAVISDERRTIYRKHLKQHAAPWWNPDAIWTHWPVMLEEMIFTGKLPLM</sequence>